<evidence type="ECO:0000313" key="1">
    <source>
        <dbReference type="EMBL" id="CAF4719154.1"/>
    </source>
</evidence>
<sequence length="60" mass="6694">TFAVVYSASQYGPVDQLTENLSGLTQVNRMQAIARQETFDDITQKLGQIADYVLTKNSVR</sequence>
<proteinExistence type="predicted"/>
<dbReference type="EMBL" id="CAJOBI010129875">
    <property type="protein sequence ID" value="CAF4719154.1"/>
    <property type="molecule type" value="Genomic_DNA"/>
</dbReference>
<evidence type="ECO:0000313" key="2">
    <source>
        <dbReference type="Proteomes" id="UP000676336"/>
    </source>
</evidence>
<dbReference type="Gene3D" id="3.30.830.10">
    <property type="entry name" value="Metalloenzyme, LuxS/M16 peptidase-like"/>
    <property type="match status" value="1"/>
</dbReference>
<dbReference type="InterPro" id="IPR011249">
    <property type="entry name" value="Metalloenz_LuxS/M16"/>
</dbReference>
<feature type="non-terminal residue" evidence="1">
    <location>
        <position position="60"/>
    </location>
</feature>
<dbReference type="AlphaFoldDB" id="A0A8S3AIN7"/>
<dbReference type="Proteomes" id="UP000676336">
    <property type="component" value="Unassembled WGS sequence"/>
</dbReference>
<comment type="caution">
    <text evidence="1">The sequence shown here is derived from an EMBL/GenBank/DDBJ whole genome shotgun (WGS) entry which is preliminary data.</text>
</comment>
<feature type="non-terminal residue" evidence="1">
    <location>
        <position position="1"/>
    </location>
</feature>
<gene>
    <name evidence="1" type="ORF">SMN809_LOCUS43779</name>
</gene>
<protein>
    <submittedName>
        <fullName evidence="1">Uncharacterized protein</fullName>
    </submittedName>
</protein>
<dbReference type="SUPFAM" id="SSF63411">
    <property type="entry name" value="LuxS/MPP-like metallohydrolase"/>
    <property type="match status" value="1"/>
</dbReference>
<dbReference type="GO" id="GO:0046872">
    <property type="term" value="F:metal ion binding"/>
    <property type="evidence" value="ECO:0007669"/>
    <property type="project" value="InterPro"/>
</dbReference>
<reference evidence="1" key="1">
    <citation type="submission" date="2021-02" db="EMBL/GenBank/DDBJ databases">
        <authorList>
            <person name="Nowell W R."/>
        </authorList>
    </citation>
    <scope>NUCLEOTIDE SEQUENCE</scope>
</reference>
<organism evidence="1 2">
    <name type="scientific">Rotaria magnacalcarata</name>
    <dbReference type="NCBI Taxonomy" id="392030"/>
    <lineage>
        <taxon>Eukaryota</taxon>
        <taxon>Metazoa</taxon>
        <taxon>Spiralia</taxon>
        <taxon>Gnathifera</taxon>
        <taxon>Rotifera</taxon>
        <taxon>Eurotatoria</taxon>
        <taxon>Bdelloidea</taxon>
        <taxon>Philodinida</taxon>
        <taxon>Philodinidae</taxon>
        <taxon>Rotaria</taxon>
    </lineage>
</organism>
<name>A0A8S3AIN7_9BILA</name>
<accession>A0A8S3AIN7</accession>